<protein>
    <recommendedName>
        <fullName evidence="1">DUF6545 domain-containing protein</fullName>
    </recommendedName>
</protein>
<dbReference type="RefSeq" id="WP_311708915.1">
    <property type="nucleotide sequence ID" value="NZ_JAVREL010000056.1"/>
</dbReference>
<proteinExistence type="predicted"/>
<feature type="domain" description="DUF6545" evidence="1">
    <location>
        <begin position="53"/>
        <end position="182"/>
    </location>
</feature>
<name>A0ABU2N1N1_9ACTN</name>
<dbReference type="InterPro" id="IPR046675">
    <property type="entry name" value="DUF6545"/>
</dbReference>
<comment type="caution">
    <text evidence="2">The sequence shown here is derived from an EMBL/GenBank/DDBJ whole genome shotgun (WGS) entry which is preliminary data.</text>
</comment>
<evidence type="ECO:0000313" key="3">
    <source>
        <dbReference type="Proteomes" id="UP001183246"/>
    </source>
</evidence>
<dbReference type="Pfam" id="PF20182">
    <property type="entry name" value="DUF6545"/>
    <property type="match status" value="1"/>
</dbReference>
<accession>A0ABU2N1N1</accession>
<evidence type="ECO:0000259" key="1">
    <source>
        <dbReference type="Pfam" id="PF20182"/>
    </source>
</evidence>
<reference evidence="3" key="1">
    <citation type="submission" date="2023-07" db="EMBL/GenBank/DDBJ databases">
        <title>30 novel species of actinomycetes from the DSMZ collection.</title>
        <authorList>
            <person name="Nouioui I."/>
        </authorList>
    </citation>
    <scope>NUCLEOTIDE SEQUENCE [LARGE SCALE GENOMIC DNA]</scope>
    <source>
        <strain evidence="3">DSM 44938</strain>
    </source>
</reference>
<gene>
    <name evidence="2" type="ORF">RM590_35325</name>
</gene>
<evidence type="ECO:0000313" key="2">
    <source>
        <dbReference type="EMBL" id="MDT0347790.1"/>
    </source>
</evidence>
<keyword evidence="3" id="KW-1185">Reference proteome</keyword>
<organism evidence="2 3">
    <name type="scientific">Streptomyces litchfieldiae</name>
    <dbReference type="NCBI Taxonomy" id="3075543"/>
    <lineage>
        <taxon>Bacteria</taxon>
        <taxon>Bacillati</taxon>
        <taxon>Actinomycetota</taxon>
        <taxon>Actinomycetes</taxon>
        <taxon>Kitasatosporales</taxon>
        <taxon>Streptomycetaceae</taxon>
        <taxon>Streptomyces</taxon>
    </lineage>
</organism>
<dbReference type="Proteomes" id="UP001183246">
    <property type="component" value="Unassembled WGS sequence"/>
</dbReference>
<dbReference type="EMBL" id="JAVREL010000056">
    <property type="protein sequence ID" value="MDT0347790.1"/>
    <property type="molecule type" value="Genomic_DNA"/>
</dbReference>
<sequence>MAYWAGYVIHLYIRIPDALPWLAVLINLHGVSRALTLLVPTATRAARLVGEARVVWILWPLWRDLSAAVPAVSLVPPQPTRFREVVRLRAPLALQAHRQIIETYDAILHLQSHLAPHTYERAAQRAQKLRIPAVDTAAAALADALGQARRAKLAGETATGFHPLPGLDRGDATLLLAMARHWTAMSRPASTS</sequence>